<dbReference type="PANTHER" id="PTHR43433">
    <property type="entry name" value="HYDROLASE, ALPHA/BETA FOLD FAMILY PROTEIN"/>
    <property type="match status" value="1"/>
</dbReference>
<comment type="caution">
    <text evidence="2">The sequence shown here is derived from an EMBL/GenBank/DDBJ whole genome shotgun (WGS) entry which is preliminary data.</text>
</comment>
<dbReference type="EMBL" id="VTEG01000014">
    <property type="protein sequence ID" value="TYR98026.1"/>
    <property type="molecule type" value="Genomic_DNA"/>
</dbReference>
<evidence type="ECO:0000313" key="2">
    <source>
        <dbReference type="EMBL" id="TYR98026.1"/>
    </source>
</evidence>
<sequence length="291" mass="33937">MLDRERFVIKHSSGRKITYKKIGDPSGIPFLYFHGWGSVASSIFFDKKFLDDNRMFILMVNRPGYGGSDFMEGYSMDDHAEDVKEVLDYLGIEQAHCFGWSNGALFSQVFSYLYPRKVASLSLAGSAIPLESEESRKYLPARWKIIHKTFKLSPSFTRGYLRHINKTWTGRIARTLLRLVNRQRYDGNLEDIKGQLKKQTAEGLREAYQTKGLAQYAELRAMLAPFILRVWKTPFPVYIWVGGRDKMWPKKTALYLQQKYQGSQLEEIKEEGHFFFLICWERILRKALSNE</sequence>
<accession>A0A5D4M8T5</accession>
<keyword evidence="2" id="KW-0378">Hydrolase</keyword>
<dbReference type="PANTHER" id="PTHR43433:SF10">
    <property type="entry name" value="AB HYDROLASE-1 DOMAIN-CONTAINING PROTEIN"/>
    <property type="match status" value="1"/>
</dbReference>
<evidence type="ECO:0000313" key="3">
    <source>
        <dbReference type="Proteomes" id="UP000325182"/>
    </source>
</evidence>
<proteinExistence type="predicted"/>
<dbReference type="Gene3D" id="3.40.50.1820">
    <property type="entry name" value="alpha/beta hydrolase"/>
    <property type="match status" value="1"/>
</dbReference>
<dbReference type="GO" id="GO:0016787">
    <property type="term" value="F:hydrolase activity"/>
    <property type="evidence" value="ECO:0007669"/>
    <property type="project" value="UniProtKB-KW"/>
</dbReference>
<dbReference type="Proteomes" id="UP000325182">
    <property type="component" value="Unassembled WGS sequence"/>
</dbReference>
<dbReference type="InterPro" id="IPR050471">
    <property type="entry name" value="AB_hydrolase"/>
</dbReference>
<name>A0A5D4M8T5_9BACI</name>
<dbReference type="AlphaFoldDB" id="A0A5D4M8T5"/>
<feature type="domain" description="AB hydrolase-1" evidence="1">
    <location>
        <begin position="29"/>
        <end position="277"/>
    </location>
</feature>
<dbReference type="InterPro" id="IPR029058">
    <property type="entry name" value="AB_hydrolase_fold"/>
</dbReference>
<reference evidence="2 3" key="1">
    <citation type="submission" date="2019-08" db="EMBL/GenBank/DDBJ databases">
        <title>Bacillus genomes from the desert of Cuatro Cienegas, Coahuila.</title>
        <authorList>
            <person name="Olmedo-Alvarez G."/>
        </authorList>
    </citation>
    <scope>NUCLEOTIDE SEQUENCE [LARGE SCALE GENOMIC DNA]</scope>
    <source>
        <strain evidence="2 3">CH128b_4D</strain>
    </source>
</reference>
<dbReference type="SUPFAM" id="SSF53474">
    <property type="entry name" value="alpha/beta-Hydrolases"/>
    <property type="match status" value="1"/>
</dbReference>
<dbReference type="RefSeq" id="WP_148954596.1">
    <property type="nucleotide sequence ID" value="NZ_VTEG01000014.1"/>
</dbReference>
<evidence type="ECO:0000259" key="1">
    <source>
        <dbReference type="Pfam" id="PF00561"/>
    </source>
</evidence>
<dbReference type="Pfam" id="PF00561">
    <property type="entry name" value="Abhydrolase_1"/>
    <property type="match status" value="1"/>
</dbReference>
<dbReference type="InterPro" id="IPR000073">
    <property type="entry name" value="AB_hydrolase_1"/>
</dbReference>
<protein>
    <submittedName>
        <fullName evidence="2">Alpha/beta hydrolase</fullName>
    </submittedName>
</protein>
<organism evidence="2 3">
    <name type="scientific">Rossellomorea vietnamensis</name>
    <dbReference type="NCBI Taxonomy" id="218284"/>
    <lineage>
        <taxon>Bacteria</taxon>
        <taxon>Bacillati</taxon>
        <taxon>Bacillota</taxon>
        <taxon>Bacilli</taxon>
        <taxon>Bacillales</taxon>
        <taxon>Bacillaceae</taxon>
        <taxon>Rossellomorea</taxon>
    </lineage>
</organism>
<gene>
    <name evidence="2" type="ORF">FZC84_16710</name>
</gene>